<keyword evidence="7" id="KW-1185">Reference proteome</keyword>
<dbReference type="CDD" id="cd03214">
    <property type="entry name" value="ABC_Iron-Siderophores_B12_Hemin"/>
    <property type="match status" value="1"/>
</dbReference>
<evidence type="ECO:0000256" key="2">
    <source>
        <dbReference type="ARBA" id="ARBA00022741"/>
    </source>
</evidence>
<dbReference type="PANTHER" id="PTHR42794:SF1">
    <property type="entry name" value="HEMIN IMPORT ATP-BINDING PROTEIN HMUV"/>
    <property type="match status" value="1"/>
</dbReference>
<comment type="caution">
    <text evidence="6">The sequence shown here is derived from an EMBL/GenBank/DDBJ whole genome shotgun (WGS) entry which is preliminary data.</text>
</comment>
<keyword evidence="2" id="KW-0547">Nucleotide-binding</keyword>
<dbReference type="Gene3D" id="3.40.50.300">
    <property type="entry name" value="P-loop containing nucleotide triphosphate hydrolases"/>
    <property type="match status" value="1"/>
</dbReference>
<gene>
    <name evidence="6" type="ORF">HR057_01740</name>
</gene>
<dbReference type="RefSeq" id="WP_173729661.1">
    <property type="nucleotide sequence ID" value="NZ_JABTTE010000001.1"/>
</dbReference>
<dbReference type="AlphaFoldDB" id="A0A8J8K783"/>
<evidence type="ECO:0000259" key="5">
    <source>
        <dbReference type="PROSITE" id="PS50893"/>
    </source>
</evidence>
<dbReference type="Pfam" id="PF00005">
    <property type="entry name" value="ABC_tran"/>
    <property type="match status" value="1"/>
</dbReference>
<dbReference type="FunFam" id="3.40.50.300:FF:000134">
    <property type="entry name" value="Iron-enterobactin ABC transporter ATP-binding protein"/>
    <property type="match status" value="1"/>
</dbReference>
<evidence type="ECO:0000256" key="4">
    <source>
        <dbReference type="ARBA" id="ARBA00022967"/>
    </source>
</evidence>
<evidence type="ECO:0000313" key="6">
    <source>
        <dbReference type="EMBL" id="NSL50481.1"/>
    </source>
</evidence>
<protein>
    <submittedName>
        <fullName evidence="6">Adenosylcobinamide amidohydrolase</fullName>
    </submittedName>
</protein>
<dbReference type="InterPro" id="IPR027417">
    <property type="entry name" value="P-loop_NTPase"/>
</dbReference>
<dbReference type="InterPro" id="IPR003439">
    <property type="entry name" value="ABC_transporter-like_ATP-bd"/>
</dbReference>
<accession>A0A8J8K783</accession>
<dbReference type="EMBL" id="JABTTE010000001">
    <property type="protein sequence ID" value="NSL50481.1"/>
    <property type="molecule type" value="Genomic_DNA"/>
</dbReference>
<sequence>MIKVENLSAGYQQKEVIHQVSFEVGKGEIFGILGPNGSGKSTILKILSGQFPSFSGSVSIKGKPLDDYKIKELAQTVAVLSQHYDISFSYTVKETVKLGRYAYQKGLFPTWTIEDELAVQKAIDMTGLTNLENEKIDLLSGGERQRVFLARALAQEPDILLLDEPTNHLDISHQMRLFDSLYKWVQEKQLTVVAVFHDLNMAGLYCNRLLLLDKGSVKSINEPQNVLEEESLSSVYQTKIIKKQHPVVPTPLITLTPAMEWNEASVFPMLKTVQTEEAIIVEAEKPLKTLSSAVLNSGFNWSKYFINRHVDKHYNCDDPEQDMKMYLEKIGYNSAYTVGMMTAAKLNDASMKRVQTEQFSLFVIVTAGMSNAVDVSKAYLRTDLVRTPGTINTWIFIDGKLSDAAFVQAMMTATEAKVKAVAENQILDPETNTIASGTSTDSLLIAATQTGSFIEYAGTITQIGKAIGQMVFEATFEAIKRYKERNGSI</sequence>
<keyword evidence="4" id="KW-1278">Translocase</keyword>
<proteinExistence type="predicted"/>
<evidence type="ECO:0000256" key="1">
    <source>
        <dbReference type="ARBA" id="ARBA00022448"/>
    </source>
</evidence>
<dbReference type="InterPro" id="IPR003593">
    <property type="entry name" value="AAA+_ATPase"/>
</dbReference>
<dbReference type="SMART" id="SM00382">
    <property type="entry name" value="AAA"/>
    <property type="match status" value="1"/>
</dbReference>
<dbReference type="InterPro" id="IPR002808">
    <property type="entry name" value="AdoCbi_amidolase"/>
</dbReference>
<dbReference type="Pfam" id="PF01955">
    <property type="entry name" value="CbiZ"/>
    <property type="match status" value="1"/>
</dbReference>
<name>A0A8J8K783_9BACI</name>
<dbReference type="PROSITE" id="PS00211">
    <property type="entry name" value="ABC_TRANSPORTER_1"/>
    <property type="match status" value="1"/>
</dbReference>
<dbReference type="PROSITE" id="PS50893">
    <property type="entry name" value="ABC_TRANSPORTER_2"/>
    <property type="match status" value="1"/>
</dbReference>
<keyword evidence="3" id="KW-0067">ATP-binding</keyword>
<dbReference type="GO" id="GO:0005524">
    <property type="term" value="F:ATP binding"/>
    <property type="evidence" value="ECO:0007669"/>
    <property type="project" value="UniProtKB-KW"/>
</dbReference>
<reference evidence="6" key="1">
    <citation type="submission" date="2020-06" db="EMBL/GenBank/DDBJ databases">
        <title>A novel thermopfilic bacterium from Erzurum, Turkey.</title>
        <authorList>
            <person name="Adiguzel A."/>
            <person name="Ay H."/>
            <person name="Baltaci M.O."/>
        </authorList>
    </citation>
    <scope>NUCLEOTIDE SEQUENCE</scope>
    <source>
        <strain evidence="6">P2</strain>
    </source>
</reference>
<dbReference type="SUPFAM" id="SSF52540">
    <property type="entry name" value="P-loop containing nucleoside triphosphate hydrolases"/>
    <property type="match status" value="1"/>
</dbReference>
<dbReference type="GO" id="GO:0016887">
    <property type="term" value="F:ATP hydrolysis activity"/>
    <property type="evidence" value="ECO:0007669"/>
    <property type="project" value="InterPro"/>
</dbReference>
<keyword evidence="1" id="KW-0813">Transport</keyword>
<organism evidence="6 7">
    <name type="scientific">Calidifontibacillus erzurumensis</name>
    <dbReference type="NCBI Taxonomy" id="2741433"/>
    <lineage>
        <taxon>Bacteria</taxon>
        <taxon>Bacillati</taxon>
        <taxon>Bacillota</taxon>
        <taxon>Bacilli</taxon>
        <taxon>Bacillales</taxon>
        <taxon>Bacillaceae</taxon>
        <taxon>Calidifontibacillus/Schinkia group</taxon>
        <taxon>Calidifontibacillus</taxon>
    </lineage>
</organism>
<feature type="domain" description="ABC transporter" evidence="5">
    <location>
        <begin position="2"/>
        <end position="239"/>
    </location>
</feature>
<dbReference type="InterPro" id="IPR017871">
    <property type="entry name" value="ABC_transporter-like_CS"/>
</dbReference>
<evidence type="ECO:0000313" key="7">
    <source>
        <dbReference type="Proteomes" id="UP000625804"/>
    </source>
</evidence>
<evidence type="ECO:0000256" key="3">
    <source>
        <dbReference type="ARBA" id="ARBA00022840"/>
    </source>
</evidence>
<dbReference type="Proteomes" id="UP000625804">
    <property type="component" value="Unassembled WGS sequence"/>
</dbReference>
<dbReference type="PANTHER" id="PTHR42794">
    <property type="entry name" value="HEMIN IMPORT ATP-BINDING PROTEIN HMUV"/>
    <property type="match status" value="1"/>
</dbReference>